<reference evidence="1 2" key="1">
    <citation type="journal article" date="2025" name="Microbiol. Resour. Announc.">
        <title>Draft genome sequences for Neonectria magnoliae and Neonectria punicea, canker pathogens of Liriodendron tulipifera and Acer saccharum in West Virginia.</title>
        <authorList>
            <person name="Petronek H.M."/>
            <person name="Kasson M.T."/>
            <person name="Metheny A.M."/>
            <person name="Stauder C.M."/>
            <person name="Lovett B."/>
            <person name="Lynch S.C."/>
            <person name="Garnas J.R."/>
            <person name="Kasson L.R."/>
            <person name="Stajich J.E."/>
        </authorList>
    </citation>
    <scope>NUCLEOTIDE SEQUENCE [LARGE SCALE GENOMIC DNA]</scope>
    <source>
        <strain evidence="1 2">NRRL 64653</strain>
    </source>
</reference>
<dbReference type="EMBL" id="JAZAVJ010000001">
    <property type="protein sequence ID" value="KAK7425097.1"/>
    <property type="molecule type" value="Genomic_DNA"/>
</dbReference>
<gene>
    <name evidence="1" type="ORF">QQX98_000011</name>
</gene>
<evidence type="ECO:0000313" key="1">
    <source>
        <dbReference type="EMBL" id="KAK7425097.1"/>
    </source>
</evidence>
<accession>A0ABR1HV75</accession>
<dbReference type="Proteomes" id="UP001498476">
    <property type="component" value="Unassembled WGS sequence"/>
</dbReference>
<name>A0ABR1HV75_9HYPO</name>
<comment type="caution">
    <text evidence="1">The sequence shown here is derived from an EMBL/GenBank/DDBJ whole genome shotgun (WGS) entry which is preliminary data.</text>
</comment>
<dbReference type="Gene3D" id="3.90.180.10">
    <property type="entry name" value="Medium-chain alcohol dehydrogenases, catalytic domain"/>
    <property type="match status" value="1"/>
</dbReference>
<keyword evidence="2" id="KW-1185">Reference proteome</keyword>
<dbReference type="PANTHER" id="PTHR39697:SF1">
    <property type="entry name" value="RICIN B LECTIN DOMAIN-CONTAINING PROTEIN"/>
    <property type="match status" value="1"/>
</dbReference>
<proteinExistence type="predicted"/>
<organism evidence="1 2">
    <name type="scientific">Neonectria punicea</name>
    <dbReference type="NCBI Taxonomy" id="979145"/>
    <lineage>
        <taxon>Eukaryota</taxon>
        <taxon>Fungi</taxon>
        <taxon>Dikarya</taxon>
        <taxon>Ascomycota</taxon>
        <taxon>Pezizomycotina</taxon>
        <taxon>Sordariomycetes</taxon>
        <taxon>Hypocreomycetidae</taxon>
        <taxon>Hypocreales</taxon>
        <taxon>Nectriaceae</taxon>
        <taxon>Neonectria</taxon>
    </lineage>
</organism>
<protein>
    <recommendedName>
        <fullName evidence="3">PH domain-containing protein</fullName>
    </recommendedName>
</protein>
<evidence type="ECO:0008006" key="3">
    <source>
        <dbReference type="Google" id="ProtNLM"/>
    </source>
</evidence>
<sequence>MTPTASTGDSAIQEWLCSLRVTLSSSSNNDSQSDVIEHLGSLRVTRLSDPRPSDTFLIIDKSQNRILTCNDGRLHLEHLNTDKLISKRSQWLCTERDGFKGFKNVAGRGFLGHDIWWDFYAKVPHHKGWESFTLSRREGGYYWIQCLDWWTLWQVSARSDGHGVNAERDGGTLWEFAKVHELADGSFKAKHSVIEGIDNAAEGLVGMLSGKNFGKAILEVKKLADE</sequence>
<dbReference type="PANTHER" id="PTHR39697">
    <property type="entry name" value="RICIN B LECTIN DOMAIN-CONTAINING PROTEIN-RELATED"/>
    <property type="match status" value="1"/>
</dbReference>
<evidence type="ECO:0000313" key="2">
    <source>
        <dbReference type="Proteomes" id="UP001498476"/>
    </source>
</evidence>